<gene>
    <name evidence="2" type="ORF">NLU13_5160</name>
</gene>
<keyword evidence="3" id="KW-1185">Reference proteome</keyword>
<accession>A0AA39GIT5</accession>
<feature type="region of interest" description="Disordered" evidence="1">
    <location>
        <begin position="469"/>
        <end position="553"/>
    </location>
</feature>
<feature type="region of interest" description="Disordered" evidence="1">
    <location>
        <begin position="190"/>
        <end position="225"/>
    </location>
</feature>
<protein>
    <submittedName>
        <fullName evidence="2">Uncharacterized protein</fullName>
    </submittedName>
</protein>
<proteinExistence type="predicted"/>
<reference evidence="2" key="1">
    <citation type="submission" date="2022-10" db="EMBL/GenBank/DDBJ databases">
        <title>Determination and structural analysis of whole genome sequence of Sarocladium strictum F4-1.</title>
        <authorList>
            <person name="Hu L."/>
            <person name="Jiang Y."/>
        </authorList>
    </citation>
    <scope>NUCLEOTIDE SEQUENCE</scope>
    <source>
        <strain evidence="2">F4-1</strain>
    </source>
</reference>
<feature type="compositionally biased region" description="Basic residues" evidence="1">
    <location>
        <begin position="469"/>
        <end position="478"/>
    </location>
</feature>
<evidence type="ECO:0000256" key="1">
    <source>
        <dbReference type="SAM" id="MobiDB-lite"/>
    </source>
</evidence>
<dbReference type="Proteomes" id="UP001175261">
    <property type="component" value="Unassembled WGS sequence"/>
</dbReference>
<name>A0AA39GIT5_SARSR</name>
<dbReference type="PANTHER" id="PTHR34365">
    <property type="entry name" value="ENOLASE (DUF1399)"/>
    <property type="match status" value="1"/>
</dbReference>
<evidence type="ECO:0000313" key="3">
    <source>
        <dbReference type="Proteomes" id="UP001175261"/>
    </source>
</evidence>
<dbReference type="PANTHER" id="PTHR34365:SF7">
    <property type="entry name" value="GLYCINE-RICH DOMAIN-CONTAINING PROTEIN 1"/>
    <property type="match status" value="1"/>
</dbReference>
<evidence type="ECO:0000313" key="2">
    <source>
        <dbReference type="EMBL" id="KAK0386847.1"/>
    </source>
</evidence>
<dbReference type="EMBL" id="JAPDFR010000004">
    <property type="protein sequence ID" value="KAK0386847.1"/>
    <property type="molecule type" value="Genomic_DNA"/>
</dbReference>
<comment type="caution">
    <text evidence="2">The sequence shown here is derived from an EMBL/GenBank/DDBJ whole genome shotgun (WGS) entry which is preliminary data.</text>
</comment>
<feature type="compositionally biased region" description="Low complexity" evidence="1">
    <location>
        <begin position="497"/>
        <end position="514"/>
    </location>
</feature>
<dbReference type="InterPro" id="IPR009836">
    <property type="entry name" value="GRDP-like"/>
</dbReference>
<sequence>MPALVHDDPPRSSLGDITVFEDPWPQSRAATPLEDAAADHIELVGFFLRILAHFPRGEGGVITDEALAYSEWRYVCYLRFLDANGLSPHDRPPPWDVALVWYCHLMSPSSFQAHLWNHGHKAFGLDYHHFPVKRLLQLKQWGCWSDRQSHRDWDRWAASSNVGYYLSYQLWGSPPWEHVSLLSRILRRTPKTQPPRRLTKNSAPAAPSPAPYIGDKSSSSAPAATHIHQPRETLFPCSLKARSSDPVSWPLSDYALFRSGQIHRPCQSQVLHDACPQNSPRSACELAPWRCISHLKTALYRQAAFWSALCVARETQPSFFGNPTASGAVEQYTAFITLLRRPIPRVHNVSRFDPKAEYLPSVHPETRLVPPTLEVDLLWRTHRLFPGNYWAFCDENVGNVIDSEAAGEGARLAMEMTRAAWSALSPIAWPSNGSPIQDWEGTYTPDVAILGPPADEATPLSCILTGLLPRRKRRHAPRKPPSAHQRYGSGTAGGRYSLSSAPGAASPRPSTSNSRGGGVRGSRSTDRGSSTLAHSNSTRGSLDHGYSPLGKFEDEKNWRISGVVL</sequence>
<organism evidence="2 3">
    <name type="scientific">Sarocladium strictum</name>
    <name type="common">Black bundle disease fungus</name>
    <name type="synonym">Acremonium strictum</name>
    <dbReference type="NCBI Taxonomy" id="5046"/>
    <lineage>
        <taxon>Eukaryota</taxon>
        <taxon>Fungi</taxon>
        <taxon>Dikarya</taxon>
        <taxon>Ascomycota</taxon>
        <taxon>Pezizomycotina</taxon>
        <taxon>Sordariomycetes</taxon>
        <taxon>Hypocreomycetidae</taxon>
        <taxon>Hypocreales</taxon>
        <taxon>Sarocladiaceae</taxon>
        <taxon>Sarocladium</taxon>
    </lineage>
</organism>
<dbReference type="AlphaFoldDB" id="A0AA39GIT5"/>